<evidence type="ECO:0000313" key="1">
    <source>
        <dbReference type="EMBL" id="KAK9221078.1"/>
    </source>
</evidence>
<name>A0AAP0MPW7_9ROSI</name>
<gene>
    <name evidence="1" type="ORF">WN944_009503</name>
</gene>
<proteinExistence type="predicted"/>
<keyword evidence="2" id="KW-1185">Reference proteome</keyword>
<protein>
    <submittedName>
        <fullName evidence="1">Uncharacterized protein</fullName>
    </submittedName>
</protein>
<sequence length="101" mass="11509">MDKKKDLRLRGKIEELPEEIHVILASLECLSLENSNLDDASNACVGEDVEPCDFLTCSMWQLEERAMPRLRGLRIPEDLKSRIPERIRSIPSPAEGECEET</sequence>
<evidence type="ECO:0000313" key="2">
    <source>
        <dbReference type="Proteomes" id="UP001428341"/>
    </source>
</evidence>
<dbReference type="EMBL" id="JBCGBO010000002">
    <property type="protein sequence ID" value="KAK9221078.1"/>
    <property type="molecule type" value="Genomic_DNA"/>
</dbReference>
<accession>A0AAP0MPW7</accession>
<organism evidence="1 2">
    <name type="scientific">Citrus x changshan-huyou</name>
    <dbReference type="NCBI Taxonomy" id="2935761"/>
    <lineage>
        <taxon>Eukaryota</taxon>
        <taxon>Viridiplantae</taxon>
        <taxon>Streptophyta</taxon>
        <taxon>Embryophyta</taxon>
        <taxon>Tracheophyta</taxon>
        <taxon>Spermatophyta</taxon>
        <taxon>Magnoliopsida</taxon>
        <taxon>eudicotyledons</taxon>
        <taxon>Gunneridae</taxon>
        <taxon>Pentapetalae</taxon>
        <taxon>rosids</taxon>
        <taxon>malvids</taxon>
        <taxon>Sapindales</taxon>
        <taxon>Rutaceae</taxon>
        <taxon>Aurantioideae</taxon>
        <taxon>Citrus</taxon>
    </lineage>
</organism>
<dbReference type="AlphaFoldDB" id="A0AAP0MPW7"/>
<comment type="caution">
    <text evidence="1">The sequence shown here is derived from an EMBL/GenBank/DDBJ whole genome shotgun (WGS) entry which is preliminary data.</text>
</comment>
<reference evidence="1 2" key="1">
    <citation type="submission" date="2024-05" db="EMBL/GenBank/DDBJ databases">
        <title>Haplotype-resolved chromosome-level genome assembly of Huyou (Citrus changshanensis).</title>
        <authorList>
            <person name="Miao C."/>
            <person name="Chen W."/>
            <person name="Wu Y."/>
            <person name="Wang L."/>
            <person name="Zhao S."/>
            <person name="Grierson D."/>
            <person name="Xu C."/>
            <person name="Chen K."/>
        </authorList>
    </citation>
    <scope>NUCLEOTIDE SEQUENCE [LARGE SCALE GENOMIC DNA]</scope>
    <source>
        <strain evidence="1">01-14</strain>
        <tissue evidence="1">Leaf</tissue>
    </source>
</reference>
<dbReference type="Proteomes" id="UP001428341">
    <property type="component" value="Unassembled WGS sequence"/>
</dbReference>